<dbReference type="Proteomes" id="UP000712281">
    <property type="component" value="Unassembled WGS sequence"/>
</dbReference>
<proteinExistence type="predicted"/>
<dbReference type="AlphaFoldDB" id="A0A8S9G793"/>
<organism evidence="1 2">
    <name type="scientific">Brassica cretica</name>
    <name type="common">Mustard</name>
    <dbReference type="NCBI Taxonomy" id="69181"/>
    <lineage>
        <taxon>Eukaryota</taxon>
        <taxon>Viridiplantae</taxon>
        <taxon>Streptophyta</taxon>
        <taxon>Embryophyta</taxon>
        <taxon>Tracheophyta</taxon>
        <taxon>Spermatophyta</taxon>
        <taxon>Magnoliopsida</taxon>
        <taxon>eudicotyledons</taxon>
        <taxon>Gunneridae</taxon>
        <taxon>Pentapetalae</taxon>
        <taxon>rosids</taxon>
        <taxon>malvids</taxon>
        <taxon>Brassicales</taxon>
        <taxon>Brassicaceae</taxon>
        <taxon>Brassiceae</taxon>
        <taxon>Brassica</taxon>
    </lineage>
</organism>
<gene>
    <name evidence="1" type="ORF">F2Q68_00028788</name>
</gene>
<accession>A0A8S9G793</accession>
<protein>
    <submittedName>
        <fullName evidence="1">Uncharacterized protein</fullName>
    </submittedName>
</protein>
<evidence type="ECO:0000313" key="1">
    <source>
        <dbReference type="EMBL" id="KAF2541813.1"/>
    </source>
</evidence>
<dbReference type="EMBL" id="QGKW02002005">
    <property type="protein sequence ID" value="KAF2541813.1"/>
    <property type="molecule type" value="Genomic_DNA"/>
</dbReference>
<evidence type="ECO:0000313" key="2">
    <source>
        <dbReference type="Proteomes" id="UP000712281"/>
    </source>
</evidence>
<comment type="caution">
    <text evidence="1">The sequence shown here is derived from an EMBL/GenBank/DDBJ whole genome shotgun (WGS) entry which is preliminary data.</text>
</comment>
<sequence>MLKLCPTDQGTLWDIVRSSNSNQACGSENESSIFANFAIVFGEISVEQGVDSSSNVVGNYQSYVQNPIRPSMVCGQEKPHRPTKDLYVNNEWLTNSESIPENKREAKTSKKEASSTIFPSSFRSLISTGN</sequence>
<reference evidence="1" key="1">
    <citation type="submission" date="2019-12" db="EMBL/GenBank/DDBJ databases">
        <title>Genome sequencing and annotation of Brassica cretica.</title>
        <authorList>
            <person name="Studholme D.J."/>
            <person name="Sarris P.F."/>
        </authorList>
    </citation>
    <scope>NUCLEOTIDE SEQUENCE</scope>
    <source>
        <strain evidence="1">PFS-001/15</strain>
        <tissue evidence="1">Leaf</tissue>
    </source>
</reference>
<name>A0A8S9G793_BRACR</name>